<organism evidence="3 4">
    <name type="scientific">Niastella yeongjuensis</name>
    <dbReference type="NCBI Taxonomy" id="354355"/>
    <lineage>
        <taxon>Bacteria</taxon>
        <taxon>Pseudomonadati</taxon>
        <taxon>Bacteroidota</taxon>
        <taxon>Chitinophagia</taxon>
        <taxon>Chitinophagales</taxon>
        <taxon>Chitinophagaceae</taxon>
        <taxon>Niastella</taxon>
    </lineage>
</organism>
<evidence type="ECO:0000259" key="2">
    <source>
        <dbReference type="PROSITE" id="PS51747"/>
    </source>
</evidence>
<proteinExistence type="inferred from homology"/>
<dbReference type="GO" id="GO:0072527">
    <property type="term" value="P:pyrimidine-containing compound metabolic process"/>
    <property type="evidence" value="ECO:0007669"/>
    <property type="project" value="UniProtKB-ARBA"/>
</dbReference>
<dbReference type="Proteomes" id="UP000192610">
    <property type="component" value="Unassembled WGS sequence"/>
</dbReference>
<dbReference type="CDD" id="cd01283">
    <property type="entry name" value="cytidine_deaminase"/>
    <property type="match status" value="1"/>
</dbReference>
<dbReference type="InterPro" id="IPR050202">
    <property type="entry name" value="Cyt/Deoxycyt_deaminase"/>
</dbReference>
<dbReference type="GO" id="GO:0005829">
    <property type="term" value="C:cytosol"/>
    <property type="evidence" value="ECO:0007669"/>
    <property type="project" value="TreeGrafter"/>
</dbReference>
<comment type="caution">
    <text evidence="3">The sequence shown here is derived from an EMBL/GenBank/DDBJ whole genome shotgun (WGS) entry which is preliminary data.</text>
</comment>
<dbReference type="InterPro" id="IPR016193">
    <property type="entry name" value="Cytidine_deaminase-like"/>
</dbReference>
<sequence>MKKEEFKFSFEVYDSIEELKEEDAWLLNEAREVTAHAYAPYSHFQVGAVAKLANGEIVAGSNQENASFPVGLCAERVLLASASSLYPKIPIETMAISYQTGNGDSDHPISPCGICRQSLQEFESRVSHPIRLILGGMEGKIYVIPNSSILLPLAFTSEQLKGEW</sequence>
<dbReference type="Pfam" id="PF00383">
    <property type="entry name" value="dCMP_cyt_deam_1"/>
    <property type="match status" value="1"/>
</dbReference>
<accession>A0A1V9F2D7</accession>
<dbReference type="PANTHER" id="PTHR11644">
    <property type="entry name" value="CYTIDINE DEAMINASE"/>
    <property type="match status" value="1"/>
</dbReference>
<evidence type="ECO:0000256" key="1">
    <source>
        <dbReference type="ARBA" id="ARBA00006576"/>
    </source>
</evidence>
<dbReference type="SUPFAM" id="SSF53927">
    <property type="entry name" value="Cytidine deaminase-like"/>
    <property type="match status" value="1"/>
</dbReference>
<evidence type="ECO:0000313" key="3">
    <source>
        <dbReference type="EMBL" id="OQP52519.1"/>
    </source>
</evidence>
<dbReference type="GO" id="GO:0055086">
    <property type="term" value="P:nucleobase-containing small molecule metabolic process"/>
    <property type="evidence" value="ECO:0007669"/>
    <property type="project" value="UniProtKB-ARBA"/>
</dbReference>
<comment type="similarity">
    <text evidence="1">Belongs to the cytidine and deoxycytidylate deaminase family.</text>
</comment>
<dbReference type="RefSeq" id="WP_081197993.1">
    <property type="nucleotide sequence ID" value="NZ_FOCZ01000012.1"/>
</dbReference>
<dbReference type="InterPro" id="IPR002125">
    <property type="entry name" value="CMP_dCMP_dom"/>
</dbReference>
<evidence type="ECO:0000313" key="4">
    <source>
        <dbReference type="Proteomes" id="UP000192610"/>
    </source>
</evidence>
<dbReference type="OrthoDB" id="9795347at2"/>
<reference evidence="4" key="1">
    <citation type="submission" date="2016-04" db="EMBL/GenBank/DDBJ databases">
        <authorList>
            <person name="Chen L."/>
            <person name="Zhuang W."/>
            <person name="Wang G."/>
        </authorList>
    </citation>
    <scope>NUCLEOTIDE SEQUENCE [LARGE SCALE GENOMIC DNA]</scope>
    <source>
        <strain evidence="4">17621</strain>
    </source>
</reference>
<dbReference type="STRING" id="354355.SAMN05660816_05425"/>
<dbReference type="GO" id="GO:0004126">
    <property type="term" value="F:cytidine deaminase activity"/>
    <property type="evidence" value="ECO:0007669"/>
    <property type="project" value="TreeGrafter"/>
</dbReference>
<dbReference type="PANTHER" id="PTHR11644:SF2">
    <property type="entry name" value="CYTIDINE DEAMINASE"/>
    <property type="match status" value="1"/>
</dbReference>
<dbReference type="NCBIfam" id="NF004064">
    <property type="entry name" value="PRK05578.1"/>
    <property type="match status" value="1"/>
</dbReference>
<protein>
    <submittedName>
        <fullName evidence="3">Cytidine deaminase</fullName>
    </submittedName>
</protein>
<dbReference type="GO" id="GO:0008270">
    <property type="term" value="F:zinc ion binding"/>
    <property type="evidence" value="ECO:0007669"/>
    <property type="project" value="TreeGrafter"/>
</dbReference>
<gene>
    <name evidence="3" type="ORF">A4H97_24635</name>
</gene>
<dbReference type="EMBL" id="LVXG01000008">
    <property type="protein sequence ID" value="OQP52519.1"/>
    <property type="molecule type" value="Genomic_DNA"/>
</dbReference>
<name>A0A1V9F2D7_9BACT</name>
<feature type="domain" description="CMP/dCMP-type deaminase" evidence="2">
    <location>
        <begin position="21"/>
        <end position="158"/>
    </location>
</feature>
<dbReference type="PROSITE" id="PS51747">
    <property type="entry name" value="CYT_DCMP_DEAMINASES_2"/>
    <property type="match status" value="1"/>
</dbReference>
<dbReference type="AlphaFoldDB" id="A0A1V9F2D7"/>
<dbReference type="Gene3D" id="3.40.140.10">
    <property type="entry name" value="Cytidine Deaminase, domain 2"/>
    <property type="match status" value="1"/>
</dbReference>
<keyword evidence="4" id="KW-1185">Reference proteome</keyword>